<reference evidence="5 6" key="1">
    <citation type="submission" date="2024-02" db="EMBL/GenBank/DDBJ databases">
        <title>The Genome Sequence of Enterococcus sp. DIV0159.</title>
        <authorList>
            <person name="Earl A."/>
            <person name="Manson A."/>
            <person name="Gilmore M."/>
            <person name="Sanders J."/>
            <person name="Shea T."/>
            <person name="Howe W."/>
            <person name="Livny J."/>
            <person name="Cuomo C."/>
            <person name="Neafsey D."/>
            <person name="Birren B."/>
        </authorList>
    </citation>
    <scope>NUCLEOTIDE SEQUENCE [LARGE SCALE GENOMIC DNA]</scope>
    <source>
        <strain evidence="5 6">665A</strain>
    </source>
</reference>
<dbReference type="SMART" id="SM00420">
    <property type="entry name" value="HTH_DEOR"/>
    <property type="match status" value="1"/>
</dbReference>
<sequence length="258" mass="29391">MIQKERLQVIMQTLEERQALSLKEIIQLTGASRDTARRDIVKLADRNLIQRTYGGIALPQSFKQLDDYLQRSSEGNSEKQQLAQIAGKMVHGAKSIYLDVSTTISYIPQYLENSTKLFAVTNSIDIADQLLRNSECETRMLGGNLDREKRCVIGTRPLIEMEQYQFDLAFVSVVGLDSEGVYYAYEEDIDMKNKLREQTAKLVLLADTRKINQAHYFKAYNWDQVDTLVTNKSLPNGLAEILEEQQVTVLYAGGKMHD</sequence>
<dbReference type="PRINTS" id="PR00037">
    <property type="entry name" value="HTHLACR"/>
</dbReference>
<dbReference type="InterPro" id="IPR037171">
    <property type="entry name" value="NagB/RpiA_transferase-like"/>
</dbReference>
<evidence type="ECO:0000256" key="2">
    <source>
        <dbReference type="ARBA" id="ARBA00023125"/>
    </source>
</evidence>
<dbReference type="SMART" id="SM01134">
    <property type="entry name" value="DeoRC"/>
    <property type="match status" value="1"/>
</dbReference>
<gene>
    <name evidence="5" type="ORF">JZO67_002669</name>
</gene>
<evidence type="ECO:0000313" key="5">
    <source>
        <dbReference type="EMBL" id="MEO1770716.1"/>
    </source>
</evidence>
<dbReference type="PANTHER" id="PTHR30363:SF51">
    <property type="entry name" value="HTH-TYPE TRANSCRIPTIONAL REPRESSOR GLCR"/>
    <property type="match status" value="1"/>
</dbReference>
<dbReference type="SUPFAM" id="SSF100950">
    <property type="entry name" value="NagB/RpiA/CoA transferase-like"/>
    <property type="match status" value="1"/>
</dbReference>
<evidence type="ECO:0000313" key="6">
    <source>
        <dbReference type="Proteomes" id="UP000664357"/>
    </source>
</evidence>
<dbReference type="InterPro" id="IPR036388">
    <property type="entry name" value="WH-like_DNA-bd_sf"/>
</dbReference>
<protein>
    <submittedName>
        <fullName evidence="5">DeoR family transcriptional regulator, carbon catabolite repression regulator</fullName>
    </submittedName>
</protein>
<keyword evidence="6" id="KW-1185">Reference proteome</keyword>
<dbReference type="PROSITE" id="PS00894">
    <property type="entry name" value="HTH_DEOR_1"/>
    <property type="match status" value="1"/>
</dbReference>
<comment type="caution">
    <text evidence="5">The sequence shown here is derived from an EMBL/GenBank/DDBJ whole genome shotgun (WGS) entry which is preliminary data.</text>
</comment>
<dbReference type="InterPro" id="IPR014036">
    <property type="entry name" value="DeoR-like_C"/>
</dbReference>
<name>A0ABV0EQ14_9ENTE</name>
<keyword evidence="1" id="KW-0805">Transcription regulation</keyword>
<dbReference type="RefSeq" id="WP_242704497.1">
    <property type="nucleotide sequence ID" value="NZ_JAFREL020000002.1"/>
</dbReference>
<dbReference type="Pfam" id="PF08220">
    <property type="entry name" value="HTH_DeoR"/>
    <property type="match status" value="1"/>
</dbReference>
<accession>A0ABV0EQ14</accession>
<evidence type="ECO:0000259" key="4">
    <source>
        <dbReference type="PROSITE" id="PS51000"/>
    </source>
</evidence>
<dbReference type="InterPro" id="IPR001034">
    <property type="entry name" value="DeoR_HTH"/>
</dbReference>
<feature type="domain" description="HTH deoR-type" evidence="4">
    <location>
        <begin position="3"/>
        <end position="58"/>
    </location>
</feature>
<dbReference type="InterPro" id="IPR018356">
    <property type="entry name" value="Tscrpt_reg_HTH_DeoR_CS"/>
</dbReference>
<evidence type="ECO:0000256" key="3">
    <source>
        <dbReference type="ARBA" id="ARBA00023163"/>
    </source>
</evidence>
<organism evidence="5 6">
    <name type="scientific">Candidatus Enterococcus ferrettii</name>
    <dbReference type="NCBI Taxonomy" id="2815324"/>
    <lineage>
        <taxon>Bacteria</taxon>
        <taxon>Bacillati</taxon>
        <taxon>Bacillota</taxon>
        <taxon>Bacilli</taxon>
        <taxon>Lactobacillales</taxon>
        <taxon>Enterococcaceae</taxon>
        <taxon>Enterococcus</taxon>
    </lineage>
</organism>
<proteinExistence type="predicted"/>
<keyword evidence="2" id="KW-0238">DNA-binding</keyword>
<dbReference type="Gene3D" id="1.10.10.10">
    <property type="entry name" value="Winged helix-like DNA-binding domain superfamily/Winged helix DNA-binding domain"/>
    <property type="match status" value="1"/>
</dbReference>
<evidence type="ECO:0000256" key="1">
    <source>
        <dbReference type="ARBA" id="ARBA00023015"/>
    </source>
</evidence>
<dbReference type="InterPro" id="IPR050313">
    <property type="entry name" value="Carb_Metab_HTH_regulators"/>
</dbReference>
<dbReference type="SUPFAM" id="SSF46785">
    <property type="entry name" value="Winged helix' DNA-binding domain"/>
    <property type="match status" value="1"/>
</dbReference>
<keyword evidence="3" id="KW-0804">Transcription</keyword>
<dbReference type="EMBL" id="JAFREL020000002">
    <property type="protein sequence ID" value="MEO1770716.1"/>
    <property type="molecule type" value="Genomic_DNA"/>
</dbReference>
<dbReference type="Proteomes" id="UP000664357">
    <property type="component" value="Unassembled WGS sequence"/>
</dbReference>
<dbReference type="InterPro" id="IPR036390">
    <property type="entry name" value="WH_DNA-bd_sf"/>
</dbReference>
<dbReference type="PROSITE" id="PS51000">
    <property type="entry name" value="HTH_DEOR_2"/>
    <property type="match status" value="1"/>
</dbReference>
<dbReference type="PANTHER" id="PTHR30363">
    <property type="entry name" value="HTH-TYPE TRANSCRIPTIONAL REGULATOR SRLR-RELATED"/>
    <property type="match status" value="1"/>
</dbReference>
<dbReference type="Pfam" id="PF00455">
    <property type="entry name" value="DeoRC"/>
    <property type="match status" value="1"/>
</dbReference>